<dbReference type="InterPro" id="IPR039192">
    <property type="entry name" value="STKc_GSK3"/>
</dbReference>
<dbReference type="SUPFAM" id="SSF56112">
    <property type="entry name" value="Protein kinase-like (PK-like)"/>
    <property type="match status" value="1"/>
</dbReference>
<dbReference type="Pfam" id="PF00069">
    <property type="entry name" value="Pkinase"/>
    <property type="match status" value="2"/>
</dbReference>
<feature type="domain" description="C3H1-type" evidence="17">
    <location>
        <begin position="441"/>
        <end position="468"/>
    </location>
</feature>
<dbReference type="GO" id="GO:0005634">
    <property type="term" value="C:nucleus"/>
    <property type="evidence" value="ECO:0007669"/>
    <property type="project" value="TreeGrafter"/>
</dbReference>
<keyword evidence="9 13" id="KW-0862">Zinc</keyword>
<evidence type="ECO:0000256" key="10">
    <source>
        <dbReference type="ARBA" id="ARBA00022840"/>
    </source>
</evidence>
<dbReference type="SMART" id="SM00451">
    <property type="entry name" value="ZnF_U1"/>
    <property type="match status" value="1"/>
</dbReference>
<evidence type="ECO:0000256" key="4">
    <source>
        <dbReference type="ARBA" id="ARBA00022679"/>
    </source>
</evidence>
<dbReference type="GO" id="GO:0030154">
    <property type="term" value="P:cell differentiation"/>
    <property type="evidence" value="ECO:0007669"/>
    <property type="project" value="TreeGrafter"/>
</dbReference>
<evidence type="ECO:0000256" key="3">
    <source>
        <dbReference type="ARBA" id="ARBA00022527"/>
    </source>
</evidence>
<comment type="catalytic activity">
    <reaction evidence="11">
        <text>L-threonyl-[protein] + ATP = O-phospho-L-threonyl-[protein] + ADP + H(+)</text>
        <dbReference type="Rhea" id="RHEA:46608"/>
        <dbReference type="Rhea" id="RHEA-COMP:11060"/>
        <dbReference type="Rhea" id="RHEA-COMP:11605"/>
        <dbReference type="ChEBI" id="CHEBI:15378"/>
        <dbReference type="ChEBI" id="CHEBI:30013"/>
        <dbReference type="ChEBI" id="CHEBI:30616"/>
        <dbReference type="ChEBI" id="CHEBI:61977"/>
        <dbReference type="ChEBI" id="CHEBI:456216"/>
        <dbReference type="EC" id="2.7.11.1"/>
    </reaction>
</comment>
<keyword evidence="10 14" id="KW-0067">ATP-binding</keyword>
<dbReference type="GO" id="GO:0008270">
    <property type="term" value="F:zinc ion binding"/>
    <property type="evidence" value="ECO:0007669"/>
    <property type="project" value="UniProtKB-KW"/>
</dbReference>
<organism evidence="18">
    <name type="scientific">Cucumis melo</name>
    <name type="common">Muskmelon</name>
    <dbReference type="NCBI Taxonomy" id="3656"/>
    <lineage>
        <taxon>Eukaryota</taxon>
        <taxon>Viridiplantae</taxon>
        <taxon>Streptophyta</taxon>
        <taxon>Embryophyta</taxon>
        <taxon>Tracheophyta</taxon>
        <taxon>Spermatophyta</taxon>
        <taxon>Magnoliopsida</taxon>
        <taxon>eudicotyledons</taxon>
        <taxon>Gunneridae</taxon>
        <taxon>Pentapetalae</taxon>
        <taxon>rosids</taxon>
        <taxon>fabids</taxon>
        <taxon>Cucurbitales</taxon>
        <taxon>Cucurbitaceae</taxon>
        <taxon>Benincaseae</taxon>
        <taxon>Cucumis</taxon>
    </lineage>
</organism>
<reference evidence="18" key="1">
    <citation type="submission" date="2023-03" db="UniProtKB">
        <authorList>
            <consortium name="EnsemblPlants"/>
        </authorList>
    </citation>
    <scope>IDENTIFICATION</scope>
</reference>
<dbReference type="Gramene" id="MELO3C015247.2.1">
    <property type="protein sequence ID" value="MELO3C015247.2.1"/>
    <property type="gene ID" value="MELO3C015247.2"/>
</dbReference>
<accession>A0A9I9D986</accession>
<evidence type="ECO:0000256" key="2">
    <source>
        <dbReference type="ARBA" id="ARBA00012513"/>
    </source>
</evidence>
<comment type="similarity">
    <text evidence="1">Belongs to the protein kinase superfamily. CMGC Ser/Thr protein kinase family. GSK-3 subfamily.</text>
</comment>
<sequence length="551" mass="63247">MASMGVVSTSNLREPAGHNVGVDRLPEEMNDMKIRDDKTISYMAERAVGHGSFGVVFQAKCLETGETVAIKKVLQDKRYKNRELQTMRLLDHPNVVALKHCFFSTTEKDELYLNLVLEYVPETVHRVIKHYNKLNQRMPLIYVKLYMYQIFRALSYIHRCIGVCHRDIKPQNLLVKGEPNISYICSRYYRAPELIFGATEYTTAIDIWSAGCVLAELLLGQPLFPGESGVDQLVEIIKVLGTPTREEIKCMNPNYTEYKFPQIKAHPWHKIFHKRMPPEAVDLVSRLLQYSPNLRCTALDALTHQFFDELRDPNTRLPNGRILPPLFNFKAHVKVKLAADFLVRLPSTELAYLATQSSYWKNMCVPREIDQKQKTFKESFGTTNKKMPLGKYYCDYCDKQFQDTPFARKRHLQSLSHQKAKALWFDSFKDSNQTFPHSFHFRPRICNRFLSTGFCQYGDSCKYFHPKNNHNDNTHNSSSHPIAGFPENNQPPNVPFNRFVDGNSSSTGSLVSDRLGTSWGNLPPSLMPPPEGGYPPLPFAREAPNVIDVDK</sequence>
<evidence type="ECO:0000256" key="12">
    <source>
        <dbReference type="ARBA" id="ARBA00048679"/>
    </source>
</evidence>
<dbReference type="InterPro" id="IPR011009">
    <property type="entry name" value="Kinase-like_dom_sf"/>
</dbReference>
<dbReference type="PROSITE" id="PS50011">
    <property type="entry name" value="PROTEIN_KINASE_DOM"/>
    <property type="match status" value="1"/>
</dbReference>
<dbReference type="InterPro" id="IPR036855">
    <property type="entry name" value="Znf_CCCH_sf"/>
</dbReference>
<dbReference type="CDD" id="cd14137">
    <property type="entry name" value="STKc_GSK3"/>
    <property type="match status" value="1"/>
</dbReference>
<keyword evidence="3" id="KW-0723">Serine/threonine-protein kinase</keyword>
<dbReference type="InterPro" id="IPR036236">
    <property type="entry name" value="Znf_C2H2_sf"/>
</dbReference>
<feature type="binding site" evidence="14">
    <location>
        <position position="72"/>
    </location>
    <ligand>
        <name>ATP</name>
        <dbReference type="ChEBI" id="CHEBI:30616"/>
    </ligand>
</feature>
<evidence type="ECO:0000256" key="15">
    <source>
        <dbReference type="SAM" id="MobiDB-lite"/>
    </source>
</evidence>
<dbReference type="InterPro" id="IPR013085">
    <property type="entry name" value="U1-CZ_Znf_C2H2"/>
</dbReference>
<dbReference type="InterPro" id="IPR050591">
    <property type="entry name" value="GSK-3"/>
</dbReference>
<dbReference type="GO" id="GO:0005737">
    <property type="term" value="C:cytoplasm"/>
    <property type="evidence" value="ECO:0007669"/>
    <property type="project" value="TreeGrafter"/>
</dbReference>
<dbReference type="Pfam" id="PF00642">
    <property type="entry name" value="zf-CCCH"/>
    <property type="match status" value="1"/>
</dbReference>
<evidence type="ECO:0000256" key="9">
    <source>
        <dbReference type="ARBA" id="ARBA00022833"/>
    </source>
</evidence>
<dbReference type="GO" id="GO:0005524">
    <property type="term" value="F:ATP binding"/>
    <property type="evidence" value="ECO:0007669"/>
    <property type="project" value="UniProtKB-UniRule"/>
</dbReference>
<evidence type="ECO:0000256" key="6">
    <source>
        <dbReference type="ARBA" id="ARBA00022741"/>
    </source>
</evidence>
<evidence type="ECO:0000256" key="11">
    <source>
        <dbReference type="ARBA" id="ARBA00047899"/>
    </source>
</evidence>
<evidence type="ECO:0000256" key="13">
    <source>
        <dbReference type="PROSITE-ProRule" id="PRU00723"/>
    </source>
</evidence>
<proteinExistence type="inferred from homology"/>
<keyword evidence="8" id="KW-0418">Kinase</keyword>
<dbReference type="Gene3D" id="3.30.200.20">
    <property type="entry name" value="Phosphorylase Kinase, domain 1"/>
    <property type="match status" value="1"/>
</dbReference>
<dbReference type="AlphaFoldDB" id="A0A9I9D986"/>
<dbReference type="Gene3D" id="1.10.510.10">
    <property type="entry name" value="Transferase(Phosphotransferase) domain 1"/>
    <property type="match status" value="1"/>
</dbReference>
<dbReference type="SUPFAM" id="SSF57667">
    <property type="entry name" value="beta-beta-alpha zinc fingers"/>
    <property type="match status" value="1"/>
</dbReference>
<protein>
    <recommendedName>
        <fullName evidence="2">non-specific serine/threonine protein kinase</fullName>
        <ecNumber evidence="2">2.7.11.1</ecNumber>
    </recommendedName>
</protein>
<dbReference type="InterPro" id="IPR017441">
    <property type="entry name" value="Protein_kinase_ATP_BS"/>
</dbReference>
<dbReference type="PROSITE" id="PS00108">
    <property type="entry name" value="PROTEIN_KINASE_ST"/>
    <property type="match status" value="1"/>
</dbReference>
<feature type="region of interest" description="Disordered" evidence="15">
    <location>
        <begin position="1"/>
        <end position="23"/>
    </location>
</feature>
<feature type="domain" description="Protein kinase" evidence="16">
    <location>
        <begin position="42"/>
        <end position="307"/>
    </location>
</feature>
<dbReference type="PROSITE" id="PS50103">
    <property type="entry name" value="ZF_C3H1"/>
    <property type="match status" value="1"/>
</dbReference>
<keyword evidence="4" id="KW-0808">Transferase</keyword>
<dbReference type="PANTHER" id="PTHR24057:SF0">
    <property type="entry name" value="PROTEIN KINASE SHAGGY-RELATED"/>
    <property type="match status" value="1"/>
</dbReference>
<evidence type="ECO:0000256" key="7">
    <source>
        <dbReference type="ARBA" id="ARBA00022771"/>
    </source>
</evidence>
<dbReference type="InterPro" id="IPR000571">
    <property type="entry name" value="Znf_CCCH"/>
</dbReference>
<dbReference type="SMART" id="SM00356">
    <property type="entry name" value="ZnF_C3H1"/>
    <property type="match status" value="1"/>
</dbReference>
<evidence type="ECO:0000313" key="18">
    <source>
        <dbReference type="EnsemblPlants" id="MELO3C015247.2.1"/>
    </source>
</evidence>
<dbReference type="SMART" id="SM00220">
    <property type="entry name" value="S_TKc"/>
    <property type="match status" value="1"/>
</dbReference>
<keyword evidence="6 14" id="KW-0547">Nucleotide-binding</keyword>
<evidence type="ECO:0000259" key="16">
    <source>
        <dbReference type="PROSITE" id="PS50011"/>
    </source>
</evidence>
<feature type="compositionally biased region" description="Pro residues" evidence="15">
    <location>
        <begin position="525"/>
        <end position="538"/>
    </location>
</feature>
<evidence type="ECO:0000256" key="5">
    <source>
        <dbReference type="ARBA" id="ARBA00022723"/>
    </source>
</evidence>
<dbReference type="PANTHER" id="PTHR24057">
    <property type="entry name" value="GLYCOGEN SYNTHASE KINASE-3 ALPHA"/>
    <property type="match status" value="1"/>
</dbReference>
<comment type="catalytic activity">
    <reaction evidence="12">
        <text>L-seryl-[protein] + ATP = O-phospho-L-seryl-[protein] + ADP + H(+)</text>
        <dbReference type="Rhea" id="RHEA:17989"/>
        <dbReference type="Rhea" id="RHEA-COMP:9863"/>
        <dbReference type="Rhea" id="RHEA-COMP:11604"/>
        <dbReference type="ChEBI" id="CHEBI:15378"/>
        <dbReference type="ChEBI" id="CHEBI:29999"/>
        <dbReference type="ChEBI" id="CHEBI:30616"/>
        <dbReference type="ChEBI" id="CHEBI:83421"/>
        <dbReference type="ChEBI" id="CHEBI:456216"/>
        <dbReference type="EC" id="2.7.11.1"/>
    </reaction>
</comment>
<dbReference type="Gene3D" id="4.10.1000.10">
    <property type="entry name" value="Zinc finger, CCCH-type"/>
    <property type="match status" value="1"/>
</dbReference>
<feature type="zinc finger region" description="C3H1-type" evidence="13">
    <location>
        <begin position="441"/>
        <end position="468"/>
    </location>
</feature>
<evidence type="ECO:0000256" key="1">
    <source>
        <dbReference type="ARBA" id="ARBA00005527"/>
    </source>
</evidence>
<feature type="region of interest" description="Disordered" evidence="15">
    <location>
        <begin position="525"/>
        <end position="551"/>
    </location>
</feature>
<dbReference type="FunFam" id="3.30.200.20:FF:000009">
    <property type="entry name" value="Glycogen synthase kinase-3 beta"/>
    <property type="match status" value="1"/>
</dbReference>
<evidence type="ECO:0000256" key="14">
    <source>
        <dbReference type="PROSITE-ProRule" id="PRU10141"/>
    </source>
</evidence>
<dbReference type="GO" id="GO:0004674">
    <property type="term" value="F:protein serine/threonine kinase activity"/>
    <property type="evidence" value="ECO:0007669"/>
    <property type="project" value="UniProtKB-KW"/>
</dbReference>
<dbReference type="Pfam" id="PF06220">
    <property type="entry name" value="zf-U1"/>
    <property type="match status" value="1"/>
</dbReference>
<keyword evidence="7 13" id="KW-0863">Zinc-finger</keyword>
<dbReference type="FunFam" id="1.10.510.10:FF:000624">
    <property type="entry name" value="Mitogen-activated protein kinase"/>
    <property type="match status" value="1"/>
</dbReference>
<dbReference type="GO" id="GO:0003676">
    <property type="term" value="F:nucleic acid binding"/>
    <property type="evidence" value="ECO:0007669"/>
    <property type="project" value="InterPro"/>
</dbReference>
<dbReference type="InterPro" id="IPR000719">
    <property type="entry name" value="Prot_kinase_dom"/>
</dbReference>
<dbReference type="SUPFAM" id="SSF90229">
    <property type="entry name" value="CCCH zinc finger"/>
    <property type="match status" value="1"/>
</dbReference>
<evidence type="ECO:0000259" key="17">
    <source>
        <dbReference type="PROSITE" id="PS50103"/>
    </source>
</evidence>
<dbReference type="InterPro" id="IPR008271">
    <property type="entry name" value="Ser/Thr_kinase_AS"/>
</dbReference>
<name>A0A9I9D986_CUCME</name>
<dbReference type="Gene3D" id="3.30.160.60">
    <property type="entry name" value="Classic Zinc Finger"/>
    <property type="match status" value="1"/>
</dbReference>
<dbReference type="EnsemblPlants" id="MELO3C015247.2.1">
    <property type="protein sequence ID" value="MELO3C015247.2.1"/>
    <property type="gene ID" value="MELO3C015247.2"/>
</dbReference>
<dbReference type="PROSITE" id="PS00107">
    <property type="entry name" value="PROTEIN_KINASE_ATP"/>
    <property type="match status" value="1"/>
</dbReference>
<dbReference type="InterPro" id="IPR003604">
    <property type="entry name" value="Matrin/U1-like-C_Znf_C2H2"/>
</dbReference>
<feature type="compositionally biased region" description="Polar residues" evidence="15">
    <location>
        <begin position="1"/>
        <end position="12"/>
    </location>
</feature>
<keyword evidence="5 13" id="KW-0479">Metal-binding</keyword>
<dbReference type="EC" id="2.7.11.1" evidence="2"/>
<evidence type="ECO:0000256" key="8">
    <source>
        <dbReference type="ARBA" id="ARBA00022777"/>
    </source>
</evidence>
<dbReference type="GO" id="GO:0007165">
    <property type="term" value="P:signal transduction"/>
    <property type="evidence" value="ECO:0007669"/>
    <property type="project" value="TreeGrafter"/>
</dbReference>